<dbReference type="AlphaFoldDB" id="A0A2T4DRC4"/>
<evidence type="ECO:0000313" key="5">
    <source>
        <dbReference type="EMBL" id="PTB96369.1"/>
    </source>
</evidence>
<sequence length="372" mass="41392">MQEKFRVAQLTSAHPRLDTRIFLKECSSLAEAGYAVSLVVADGKGDESRAGVSIHDVGASNGRMDRIRNAPGRVLAKALELDADIYHMHDPELLPIGLKLKKRGKKVIFNAHEDVPKQLLGKPYLNKPARWVLSKTFGVYERYACRKLDAVIAATPYIRDKFIAMGVRSVDINNYPLLGEMFSGAIDWSVKRNQVFYVGAIGRVRGLHEMVQSMALTKTGPKFVLGGKFLQPEFEEQLRSDSGWQNVDYRGWMDRGSIKDALRQSVAGLVTLHPIINYLDALPVKMFEYMAAGVPVIASNFPLWKIIVEGNQCGVCVDPLNPKAIAGAIDYLVSHPVEAEQMGRNGQAAVAKLYNWSNEERKLLEFYQALAS</sequence>
<evidence type="ECO:0000313" key="6">
    <source>
        <dbReference type="Proteomes" id="UP000240608"/>
    </source>
</evidence>
<dbReference type="GO" id="GO:0016757">
    <property type="term" value="F:glycosyltransferase activity"/>
    <property type="evidence" value="ECO:0007669"/>
    <property type="project" value="InterPro"/>
</dbReference>
<dbReference type="Proteomes" id="UP000240608">
    <property type="component" value="Unassembled WGS sequence"/>
</dbReference>
<organism evidence="5 6">
    <name type="scientific">Marivirga lumbricoides</name>
    <dbReference type="NCBI Taxonomy" id="1046115"/>
    <lineage>
        <taxon>Bacteria</taxon>
        <taxon>Pseudomonadati</taxon>
        <taxon>Bacteroidota</taxon>
        <taxon>Cytophagia</taxon>
        <taxon>Cytophagales</taxon>
        <taxon>Marivirgaceae</taxon>
        <taxon>Marivirga</taxon>
    </lineage>
</organism>
<evidence type="ECO:0000313" key="4">
    <source>
        <dbReference type="EMBL" id="PTB96356.1"/>
    </source>
</evidence>
<dbReference type="Pfam" id="PF13439">
    <property type="entry name" value="Glyco_transf_4"/>
    <property type="match status" value="1"/>
</dbReference>
<evidence type="ECO:0000256" key="1">
    <source>
        <dbReference type="ARBA" id="ARBA00022679"/>
    </source>
</evidence>
<dbReference type="InterPro" id="IPR001296">
    <property type="entry name" value="Glyco_trans_1"/>
</dbReference>
<dbReference type="EMBL" id="PYVU01000054">
    <property type="protein sequence ID" value="PTB96356.1"/>
    <property type="molecule type" value="Genomic_DNA"/>
</dbReference>
<dbReference type="CDD" id="cd03794">
    <property type="entry name" value="GT4_WbuB-like"/>
    <property type="match status" value="1"/>
</dbReference>
<dbReference type="PANTHER" id="PTHR46401:SF2">
    <property type="entry name" value="GLYCOSYLTRANSFERASE WBBK-RELATED"/>
    <property type="match status" value="1"/>
</dbReference>
<keyword evidence="1 5" id="KW-0808">Transferase</keyword>
<dbReference type="InterPro" id="IPR028098">
    <property type="entry name" value="Glyco_trans_4-like_N"/>
</dbReference>
<name>A0A2T4DRC4_9BACT</name>
<evidence type="ECO:0000259" key="2">
    <source>
        <dbReference type="Pfam" id="PF00534"/>
    </source>
</evidence>
<dbReference type="Pfam" id="PF00534">
    <property type="entry name" value="Glycos_transf_1"/>
    <property type="match status" value="1"/>
</dbReference>
<feature type="domain" description="Glycosyltransferase subfamily 4-like N-terminal" evidence="3">
    <location>
        <begin position="26"/>
        <end position="169"/>
    </location>
</feature>
<dbReference type="PANTHER" id="PTHR46401">
    <property type="entry name" value="GLYCOSYLTRANSFERASE WBBK-RELATED"/>
    <property type="match status" value="1"/>
</dbReference>
<protein>
    <submittedName>
        <fullName evidence="5">Glycosyl transferase</fullName>
    </submittedName>
</protein>
<comment type="caution">
    <text evidence="5">The sequence shown here is derived from an EMBL/GenBank/DDBJ whole genome shotgun (WGS) entry which is preliminary data.</text>
</comment>
<proteinExistence type="predicted"/>
<dbReference type="EMBL" id="PYVU01000054">
    <property type="protein sequence ID" value="PTB96369.1"/>
    <property type="molecule type" value="Genomic_DNA"/>
</dbReference>
<dbReference type="Gene3D" id="3.40.50.2000">
    <property type="entry name" value="Glycogen Phosphorylase B"/>
    <property type="match status" value="2"/>
</dbReference>
<dbReference type="SUPFAM" id="SSF53756">
    <property type="entry name" value="UDP-Glycosyltransferase/glycogen phosphorylase"/>
    <property type="match status" value="1"/>
</dbReference>
<feature type="domain" description="Glycosyl transferase family 1" evidence="2">
    <location>
        <begin position="189"/>
        <end position="347"/>
    </location>
</feature>
<accession>A0A2T4DRC4</accession>
<gene>
    <name evidence="4" type="ORF">C9994_07630</name>
    <name evidence="5" type="ORF">C9994_07725</name>
</gene>
<dbReference type="GO" id="GO:0009103">
    <property type="term" value="P:lipopolysaccharide biosynthetic process"/>
    <property type="evidence" value="ECO:0007669"/>
    <property type="project" value="TreeGrafter"/>
</dbReference>
<reference evidence="5 6" key="1">
    <citation type="submission" date="2018-03" db="EMBL/GenBank/DDBJ databases">
        <title>Cross-interface Injection: A General Nanoliter Liquid Handling Method Applied to Single Cells Genome Amplification Automated Nanoliter Liquid Handling Applied to Single Cell Multiple Displacement Amplification.</title>
        <authorList>
            <person name="Yun J."/>
            <person name="Xu P."/>
            <person name="Xu J."/>
            <person name="Dai X."/>
            <person name="Wang Y."/>
            <person name="Zheng X."/>
            <person name="Cao C."/>
            <person name="Yi Q."/>
            <person name="Zhu Y."/>
            <person name="Wang L."/>
            <person name="Dong Z."/>
            <person name="Huang Y."/>
            <person name="Huang L."/>
            <person name="Du W."/>
        </authorList>
    </citation>
    <scope>NUCLEOTIDE SEQUENCE [LARGE SCALE GENOMIC DNA]</scope>
    <source>
        <strain evidence="5 6">Z-D1-2</strain>
    </source>
</reference>
<evidence type="ECO:0000259" key="3">
    <source>
        <dbReference type="Pfam" id="PF13439"/>
    </source>
</evidence>